<comment type="caution">
    <text evidence="1">The sequence shown here is derived from an EMBL/GenBank/DDBJ whole genome shotgun (WGS) entry which is preliminary data.</text>
</comment>
<dbReference type="AlphaFoldDB" id="A0AAV4W0J4"/>
<organism evidence="1 2">
    <name type="scientific">Caerostris extrusa</name>
    <name type="common">Bark spider</name>
    <name type="synonym">Caerostris bankana</name>
    <dbReference type="NCBI Taxonomy" id="172846"/>
    <lineage>
        <taxon>Eukaryota</taxon>
        <taxon>Metazoa</taxon>
        <taxon>Ecdysozoa</taxon>
        <taxon>Arthropoda</taxon>
        <taxon>Chelicerata</taxon>
        <taxon>Arachnida</taxon>
        <taxon>Araneae</taxon>
        <taxon>Araneomorphae</taxon>
        <taxon>Entelegynae</taxon>
        <taxon>Araneoidea</taxon>
        <taxon>Araneidae</taxon>
        <taxon>Caerostris</taxon>
    </lineage>
</organism>
<protein>
    <submittedName>
        <fullName evidence="1">Uncharacterized protein</fullName>
    </submittedName>
</protein>
<dbReference type="Proteomes" id="UP001054945">
    <property type="component" value="Unassembled WGS sequence"/>
</dbReference>
<gene>
    <name evidence="1" type="ORF">CEXT_575491</name>
</gene>
<reference evidence="1 2" key="1">
    <citation type="submission" date="2021-06" db="EMBL/GenBank/DDBJ databases">
        <title>Caerostris extrusa draft genome.</title>
        <authorList>
            <person name="Kono N."/>
            <person name="Arakawa K."/>
        </authorList>
    </citation>
    <scope>NUCLEOTIDE SEQUENCE [LARGE SCALE GENOMIC DNA]</scope>
</reference>
<evidence type="ECO:0000313" key="1">
    <source>
        <dbReference type="EMBL" id="GIY75000.1"/>
    </source>
</evidence>
<name>A0AAV4W0J4_CAEEX</name>
<dbReference type="EMBL" id="BPLR01015287">
    <property type="protein sequence ID" value="GIY75000.1"/>
    <property type="molecule type" value="Genomic_DNA"/>
</dbReference>
<accession>A0AAV4W0J4</accession>
<keyword evidence="2" id="KW-1185">Reference proteome</keyword>
<proteinExistence type="predicted"/>
<evidence type="ECO:0000313" key="2">
    <source>
        <dbReference type="Proteomes" id="UP001054945"/>
    </source>
</evidence>
<sequence length="93" mass="10666">MSDRGLFLANVARQLYILKAVDDSPKSSGFTLRNPGHGWRAIHIRELGHLQKTVPYIFSTTNFSEISQAGHQEETFLFLLPRTKWKTFCDTNL</sequence>